<dbReference type="EMBL" id="MWBO01000006">
    <property type="protein sequence ID" value="OQA53320.1"/>
    <property type="molecule type" value="Genomic_DNA"/>
</dbReference>
<keyword evidence="1" id="KW-0175">Coiled coil</keyword>
<protein>
    <submittedName>
        <fullName evidence="2">Uncharacterized protein</fullName>
    </submittedName>
</protein>
<comment type="caution">
    <text evidence="2">The sequence shown here is derived from an EMBL/GenBank/DDBJ whole genome shotgun (WGS) entry which is preliminary data.</text>
</comment>
<gene>
    <name evidence="2" type="ORF">BWY43_00091</name>
</gene>
<dbReference type="AlphaFoldDB" id="A0A1V5SFK4"/>
<evidence type="ECO:0000256" key="1">
    <source>
        <dbReference type="SAM" id="Coils"/>
    </source>
</evidence>
<proteinExistence type="predicted"/>
<sequence length="123" mass="14358">MELSTIQNRIKMIEDLESENKVSKDLLKSELENSEQYQKAAQEAKEAQTKKRREKELVMSKSECEKIVMDIKANNEEISTLKEILSVELSDYYQKNKTDEIIGHDGKQRKFKIIARLTSYQGE</sequence>
<name>A0A1V5SFK4_9BACT</name>
<dbReference type="Proteomes" id="UP000485367">
    <property type="component" value="Unassembled WGS sequence"/>
</dbReference>
<reference evidence="2" key="1">
    <citation type="submission" date="2017-02" db="EMBL/GenBank/DDBJ databases">
        <title>Delving into the versatile metabolic prowess of the omnipresent phylum Bacteroidetes.</title>
        <authorList>
            <person name="Nobu M.K."/>
            <person name="Mei R."/>
            <person name="Narihiro T."/>
            <person name="Kuroda K."/>
            <person name="Liu W.-T."/>
        </authorList>
    </citation>
    <scope>NUCLEOTIDE SEQUENCE</scope>
    <source>
        <strain evidence="2">ADurb.Bin280</strain>
    </source>
</reference>
<organism evidence="2">
    <name type="scientific">candidate division WS2 bacterium ADurb.Bin280</name>
    <dbReference type="NCBI Taxonomy" id="1852829"/>
    <lineage>
        <taxon>Bacteria</taxon>
        <taxon>candidate division WS2</taxon>
    </lineage>
</organism>
<evidence type="ECO:0000313" key="2">
    <source>
        <dbReference type="EMBL" id="OQA53320.1"/>
    </source>
</evidence>
<feature type="coiled-coil region" evidence="1">
    <location>
        <begin position="13"/>
        <end position="57"/>
    </location>
</feature>
<accession>A0A1V5SFK4</accession>